<keyword evidence="2" id="KW-0472">Membrane</keyword>
<dbReference type="SUPFAM" id="SSF56801">
    <property type="entry name" value="Acetyl-CoA synthetase-like"/>
    <property type="match status" value="1"/>
</dbReference>
<proteinExistence type="predicted"/>
<feature type="transmembrane region" description="Helical" evidence="2">
    <location>
        <begin position="673"/>
        <end position="690"/>
    </location>
</feature>
<feature type="transmembrane region" description="Helical" evidence="2">
    <location>
        <begin position="771"/>
        <end position="789"/>
    </location>
</feature>
<evidence type="ECO:0000313" key="5">
    <source>
        <dbReference type="EMBL" id="SNQ47772.1"/>
    </source>
</evidence>
<evidence type="ECO:0000259" key="3">
    <source>
        <dbReference type="Pfam" id="PF00501"/>
    </source>
</evidence>
<keyword evidence="2" id="KW-1133">Transmembrane helix</keyword>
<gene>
    <name evidence="5" type="ORF">FRACA_200010</name>
</gene>
<feature type="region of interest" description="Disordered" evidence="1">
    <location>
        <begin position="830"/>
        <end position="879"/>
    </location>
</feature>
<dbReference type="InterPro" id="IPR045851">
    <property type="entry name" value="AMP-bd_C_sf"/>
</dbReference>
<dbReference type="GO" id="GO:0016878">
    <property type="term" value="F:acid-thiol ligase activity"/>
    <property type="evidence" value="ECO:0007669"/>
    <property type="project" value="UniProtKB-ARBA"/>
</dbReference>
<feature type="transmembrane region" description="Helical" evidence="2">
    <location>
        <begin position="641"/>
        <end position="661"/>
    </location>
</feature>
<evidence type="ECO:0000259" key="4">
    <source>
        <dbReference type="Pfam" id="PF01757"/>
    </source>
</evidence>
<dbReference type="AlphaFoldDB" id="A0A2I2KQ34"/>
<organism evidence="5 6">
    <name type="scientific">Frankia canadensis</name>
    <dbReference type="NCBI Taxonomy" id="1836972"/>
    <lineage>
        <taxon>Bacteria</taxon>
        <taxon>Bacillati</taxon>
        <taxon>Actinomycetota</taxon>
        <taxon>Actinomycetes</taxon>
        <taxon>Frankiales</taxon>
        <taxon>Frankiaceae</taxon>
        <taxon>Frankia</taxon>
    </lineage>
</organism>
<evidence type="ECO:0000256" key="1">
    <source>
        <dbReference type="SAM" id="MobiDB-lite"/>
    </source>
</evidence>
<evidence type="ECO:0000313" key="6">
    <source>
        <dbReference type="Proteomes" id="UP000234331"/>
    </source>
</evidence>
<sequence>MSTPLLSPAGPADVEGAGRGVPFVRAIARYGNRPALVDPDGSTLSYIELAGRVGEVAERIGPIRRLVLVTGSNTVDAVVAYLAALHGGHPVLLATDHQHHEALVARYDPDVVAGDGSAVDERRAGTAHRLHPDLALLLSTSGSTGSAKLVRLSHDNVQANATAIGDYLDIRNTDRAVLSLPIHYCYGLSVLNSNLARGAAVLLTDRSVVEPEFWAMFREHGGTSLHGVPYTFDLLDRVGFGRMSLPSLRYVTQAGGRLAPEQVGRYARLAERGGWRFFVMYGQTEATARMAYLPPELALTHPTTIGVPIPGGAFEIRPTGDAPDAGELVYRGPNVMLGYAERPADLALGRTVDVLATGDLGRRRPDGSYEVTGRANRFCKLFGHRVDLDHVECLLREHGHDAACTGTEDTLVVAVTGHDARSARNLLATHLPVPRRHILVQPVTELPRLGNGKIDYPALARLPGARREGPSAGSVRQVFATAFPGAPITGDDTFVDLGGDSLSYVAVSLDLERLIGRVPPSWPTTPVRDLEALRPRHRRLPRVETTIVLRAVAITLVAANHIGAFHLLGGAHLMLAVSGWTFARFALAPAGPAARRILRGAARIAIPAMLWIGYRVLVSDDVGWDNLLLVNSYLHRSPAAGYWYIEVLVQILLVLGAAAAIPAVRRFERRRPFAAAAVVLALALAANQFAQDRDDFPEQFYTAHGAAWLFVLGWLAHRAVTRTRRLAVLALVLLLVPGYFTNLTRDTIVTAGLLAIVLLPTIALPRPAARVAGLLASASLAIYLTHYAIYPALLPHLPPPVVLLVCLAAGTGAWAAGPALLTQIRPRGATARPRWPSRDTANRYRLPRSPMSSPAEPEGTAQPVDHLNGDDTWADGTSK</sequence>
<feature type="domain" description="Acyltransferase 3" evidence="4">
    <location>
        <begin position="548"/>
        <end position="814"/>
    </location>
</feature>
<feature type="transmembrane region" description="Helical" evidence="2">
    <location>
        <begin position="747"/>
        <end position="764"/>
    </location>
</feature>
<dbReference type="InterPro" id="IPR000873">
    <property type="entry name" value="AMP-dep_synth/lig_dom"/>
</dbReference>
<dbReference type="PANTHER" id="PTHR43767:SF1">
    <property type="entry name" value="NONRIBOSOMAL PEPTIDE SYNTHASE PES1 (EUROFUNG)-RELATED"/>
    <property type="match status" value="1"/>
</dbReference>
<dbReference type="Proteomes" id="UP000234331">
    <property type="component" value="Unassembled WGS sequence"/>
</dbReference>
<dbReference type="GO" id="GO:0016747">
    <property type="term" value="F:acyltransferase activity, transferring groups other than amino-acyl groups"/>
    <property type="evidence" value="ECO:0007669"/>
    <property type="project" value="InterPro"/>
</dbReference>
<feature type="domain" description="AMP-dependent synthetase/ligase" evidence="3">
    <location>
        <begin position="126"/>
        <end position="339"/>
    </location>
</feature>
<dbReference type="Pfam" id="PF01757">
    <property type="entry name" value="Acyl_transf_3"/>
    <property type="match status" value="1"/>
</dbReference>
<reference evidence="5 6" key="1">
    <citation type="submission" date="2017-06" db="EMBL/GenBank/DDBJ databases">
        <authorList>
            <person name="Kim H.J."/>
            <person name="Triplett B.A."/>
        </authorList>
    </citation>
    <scope>NUCLEOTIDE SEQUENCE [LARGE SCALE GENOMIC DNA]</scope>
    <source>
        <strain evidence="5">FRACA_ARgP5</strain>
    </source>
</reference>
<feature type="transmembrane region" description="Helical" evidence="2">
    <location>
        <begin position="571"/>
        <end position="588"/>
    </location>
</feature>
<dbReference type="InterPro" id="IPR002656">
    <property type="entry name" value="Acyl_transf_3_dom"/>
</dbReference>
<feature type="transmembrane region" description="Helical" evidence="2">
    <location>
        <begin position="600"/>
        <end position="618"/>
    </location>
</feature>
<dbReference type="Gene3D" id="3.40.50.12780">
    <property type="entry name" value="N-terminal domain of ligase-like"/>
    <property type="match status" value="1"/>
</dbReference>
<dbReference type="EMBL" id="FZMO01000113">
    <property type="protein sequence ID" value="SNQ47772.1"/>
    <property type="molecule type" value="Genomic_DNA"/>
</dbReference>
<keyword evidence="6" id="KW-1185">Reference proteome</keyword>
<accession>A0A2I2KQ34</accession>
<keyword evidence="2" id="KW-0812">Transmembrane</keyword>
<feature type="transmembrane region" description="Helical" evidence="2">
    <location>
        <begin position="723"/>
        <end position="741"/>
    </location>
</feature>
<dbReference type="PANTHER" id="PTHR43767">
    <property type="entry name" value="LONG-CHAIN-FATTY-ACID--COA LIGASE"/>
    <property type="match status" value="1"/>
</dbReference>
<dbReference type="InterPro" id="IPR050237">
    <property type="entry name" value="ATP-dep_AMP-bd_enzyme"/>
</dbReference>
<feature type="transmembrane region" description="Helical" evidence="2">
    <location>
        <begin position="801"/>
        <end position="822"/>
    </location>
</feature>
<keyword evidence="5" id="KW-0436">Ligase</keyword>
<name>A0A2I2KQ34_9ACTN</name>
<evidence type="ECO:0000256" key="2">
    <source>
        <dbReference type="SAM" id="Phobius"/>
    </source>
</evidence>
<dbReference type="InterPro" id="IPR042099">
    <property type="entry name" value="ANL_N_sf"/>
</dbReference>
<protein>
    <submittedName>
        <fullName evidence="5">AMP-dependent synthetase and ligase</fullName>
    </submittedName>
</protein>
<feature type="transmembrane region" description="Helical" evidence="2">
    <location>
        <begin position="696"/>
        <end position="716"/>
    </location>
</feature>
<dbReference type="Pfam" id="PF00501">
    <property type="entry name" value="AMP-binding"/>
    <property type="match status" value="1"/>
</dbReference>
<dbReference type="Gene3D" id="3.30.300.30">
    <property type="match status" value="1"/>
</dbReference>